<comment type="subcellular location">
    <subcellularLocation>
        <location evidence="5">Cytoplasm</location>
    </subcellularLocation>
</comment>
<dbReference type="GO" id="GO:0005737">
    <property type="term" value="C:cytoplasm"/>
    <property type="evidence" value="ECO:0007669"/>
    <property type="project" value="UniProtKB-SubCell"/>
</dbReference>
<dbReference type="SUPFAM" id="SSF141457">
    <property type="entry name" value="BH3618-like"/>
    <property type="match status" value="1"/>
</dbReference>
<sequence>MKANTRLFGEIDIADDKIITLEDGMIGLPEYRNFALIFDEEKEKDKSSVMWFQSMDDPHTAFPVMQPNLVRPDYNPMVNDEMLRPLGGMTEDNTYVLVTLTAAPDPKDTSVNLKAPIVINTDTRRGAQIIVEDDYPVKYKIYDVVKGKKKAEE</sequence>
<gene>
    <name evidence="5" type="primary">fliW</name>
    <name evidence="6" type="ORF">DWX93_09715</name>
</gene>
<dbReference type="InterPro" id="IPR024046">
    <property type="entry name" value="Flagellar_assmbl_FliW_dom_sf"/>
</dbReference>
<organism evidence="6 7">
    <name type="scientific">Roseburia hominis</name>
    <dbReference type="NCBI Taxonomy" id="301301"/>
    <lineage>
        <taxon>Bacteria</taxon>
        <taxon>Bacillati</taxon>
        <taxon>Bacillota</taxon>
        <taxon>Clostridia</taxon>
        <taxon>Lachnospirales</taxon>
        <taxon>Lachnospiraceae</taxon>
        <taxon>Roseburia</taxon>
    </lineage>
</organism>
<evidence type="ECO:0000313" key="7">
    <source>
        <dbReference type="Proteomes" id="UP000266172"/>
    </source>
</evidence>
<keyword evidence="3 5" id="KW-0810">Translation regulation</keyword>
<dbReference type="Gene3D" id="2.30.290.10">
    <property type="entry name" value="BH3618-like"/>
    <property type="match status" value="1"/>
</dbReference>
<dbReference type="AlphaFoldDB" id="A0A395V8C5"/>
<keyword evidence="6" id="KW-0969">Cilium</keyword>
<dbReference type="Pfam" id="PF02623">
    <property type="entry name" value="FliW"/>
    <property type="match status" value="1"/>
</dbReference>
<comment type="similarity">
    <text evidence="5">Belongs to the FliW family.</text>
</comment>
<keyword evidence="4 5" id="KW-0143">Chaperone</keyword>
<evidence type="ECO:0000256" key="5">
    <source>
        <dbReference type="HAMAP-Rule" id="MF_01185"/>
    </source>
</evidence>
<comment type="subunit">
    <text evidence="5">Interacts with translational regulator CsrA and flagellin(s).</text>
</comment>
<keyword evidence="1 5" id="KW-0963">Cytoplasm</keyword>
<accession>A0A395V8C5</accession>
<name>A0A395V8C5_9FIRM</name>
<evidence type="ECO:0000256" key="2">
    <source>
        <dbReference type="ARBA" id="ARBA00022795"/>
    </source>
</evidence>
<comment type="function">
    <text evidence="5">Acts as an anti-CsrA protein, binds CsrA and prevents it from repressing translation of its target genes, one of which is flagellin. Binds to flagellin and participates in the assembly of the flagellum.</text>
</comment>
<dbReference type="GO" id="GO:0044780">
    <property type="term" value="P:bacterial-type flagellum assembly"/>
    <property type="evidence" value="ECO:0007669"/>
    <property type="project" value="UniProtKB-UniRule"/>
</dbReference>
<keyword evidence="2 5" id="KW-1005">Bacterial flagellum biogenesis</keyword>
<dbReference type="GeneID" id="93722027"/>
<proteinExistence type="inferred from homology"/>
<dbReference type="Proteomes" id="UP000266172">
    <property type="component" value="Unassembled WGS sequence"/>
</dbReference>
<comment type="caution">
    <text evidence="6">The sequence shown here is derived from an EMBL/GenBank/DDBJ whole genome shotgun (WGS) entry which is preliminary data.</text>
</comment>
<reference evidence="6 7" key="1">
    <citation type="submission" date="2018-08" db="EMBL/GenBank/DDBJ databases">
        <title>A genome reference for cultivated species of the human gut microbiota.</title>
        <authorList>
            <person name="Zou Y."/>
            <person name="Xue W."/>
            <person name="Luo G."/>
        </authorList>
    </citation>
    <scope>NUCLEOTIDE SEQUENCE [LARGE SCALE GENOMIC DNA]</scope>
    <source>
        <strain evidence="6 7">AF22-12AC</strain>
    </source>
</reference>
<evidence type="ECO:0000256" key="3">
    <source>
        <dbReference type="ARBA" id="ARBA00022845"/>
    </source>
</evidence>
<dbReference type="OMA" id="DVAVFCI"/>
<dbReference type="HAMAP" id="MF_01185">
    <property type="entry name" value="FliW"/>
    <property type="match status" value="1"/>
</dbReference>
<evidence type="ECO:0000313" key="6">
    <source>
        <dbReference type="EMBL" id="RGS40387.1"/>
    </source>
</evidence>
<dbReference type="PANTHER" id="PTHR39190:SF1">
    <property type="entry name" value="FLAGELLAR ASSEMBLY FACTOR FLIW"/>
    <property type="match status" value="1"/>
</dbReference>
<dbReference type="RefSeq" id="WP_014078348.1">
    <property type="nucleotide sequence ID" value="NZ_CAKMUY010000006.1"/>
</dbReference>
<evidence type="ECO:0000256" key="1">
    <source>
        <dbReference type="ARBA" id="ARBA00022490"/>
    </source>
</evidence>
<keyword evidence="6" id="KW-0966">Cell projection</keyword>
<dbReference type="PANTHER" id="PTHR39190">
    <property type="entry name" value="FLAGELLAR ASSEMBLY FACTOR FLIW"/>
    <property type="match status" value="1"/>
</dbReference>
<dbReference type="GO" id="GO:0006417">
    <property type="term" value="P:regulation of translation"/>
    <property type="evidence" value="ECO:0007669"/>
    <property type="project" value="UniProtKB-KW"/>
</dbReference>
<dbReference type="EMBL" id="QRVL01000007">
    <property type="protein sequence ID" value="RGS40387.1"/>
    <property type="molecule type" value="Genomic_DNA"/>
</dbReference>
<protein>
    <recommendedName>
        <fullName evidence="5">Flagellar assembly factor FliW</fullName>
    </recommendedName>
</protein>
<evidence type="ECO:0000256" key="4">
    <source>
        <dbReference type="ARBA" id="ARBA00023186"/>
    </source>
</evidence>
<dbReference type="InterPro" id="IPR003775">
    <property type="entry name" value="Flagellar_assembly_factor_FliW"/>
</dbReference>
<keyword evidence="6" id="KW-0282">Flagellum</keyword>